<dbReference type="Proteomes" id="UP001436297">
    <property type="component" value="Chromosome"/>
</dbReference>
<feature type="compositionally biased region" description="Low complexity" evidence="1">
    <location>
        <begin position="280"/>
        <end position="291"/>
    </location>
</feature>
<feature type="transmembrane region" description="Helical" evidence="2">
    <location>
        <begin position="166"/>
        <end position="184"/>
    </location>
</feature>
<sequence>MSEIKNNVFKRMPSFFKIAINQFKAQWLWFIIPFAVSLIMLGIMMLVFNLNQTDEVKQANGYFRLAGIFSFAMIIITIYKNYTSFKKHYYVNKLFNINPIYYFVVVSAITSILMLIAVTAIALVMPVNLEHSFLSLLYYVIMSFIFMVVASTIFGLLTVIRKNVKFLFIIITVISFLMVPIIFIPNNSNSILIHLFMLNPFFYLIQGIAQSVVLGRESLKNLPYHLYFYIWIGFGIFIIFTLNRIVAHKKHHQKLLDQEKMATTNKDYQEKNDTEDNDTSETTSSENITTK</sequence>
<proteinExistence type="predicted"/>
<dbReference type="RefSeq" id="WP_251518519.1">
    <property type="nucleotide sequence ID" value="NZ_CP128355.1"/>
</dbReference>
<evidence type="ECO:0000256" key="2">
    <source>
        <dbReference type="SAM" id="Phobius"/>
    </source>
</evidence>
<feature type="transmembrane region" description="Helical" evidence="2">
    <location>
        <begin position="100"/>
        <end position="124"/>
    </location>
</feature>
<evidence type="ECO:0000313" key="4">
    <source>
        <dbReference type="Proteomes" id="UP001436297"/>
    </source>
</evidence>
<accession>A0ABZ3ECF6</accession>
<dbReference type="EMBL" id="CP128355">
    <property type="protein sequence ID" value="XAF70455.1"/>
    <property type="molecule type" value="Genomic_DNA"/>
</dbReference>
<keyword evidence="2" id="KW-0812">Transmembrane</keyword>
<gene>
    <name evidence="3" type="ORF">QQM35_10515</name>
</gene>
<keyword evidence="2" id="KW-1133">Transmembrane helix</keyword>
<feature type="transmembrane region" description="Helical" evidence="2">
    <location>
        <begin position="191"/>
        <end position="214"/>
    </location>
</feature>
<keyword evidence="4" id="KW-1185">Reference proteome</keyword>
<reference evidence="3 4" key="1">
    <citation type="journal article" date="2024" name="Pathogens">
        <title>Staphylococcus hsinchuensis sp. nov., Isolated from Soymilk.</title>
        <authorList>
            <person name="Wang Y.T."/>
            <person name="Lin Y.C."/>
            <person name="Hsieh Y.H."/>
            <person name="Lin Y.T."/>
            <person name="Hamada M."/>
            <person name="Chen C.C."/>
            <person name="Liou J.S."/>
            <person name="Lee A.Y."/>
            <person name="Zhang W.L."/>
            <person name="Chen Y.T."/>
            <person name="Huang C.H."/>
        </authorList>
    </citation>
    <scope>NUCLEOTIDE SEQUENCE [LARGE SCALE GENOMIC DNA]</scope>
    <source>
        <strain evidence="3 4">H164</strain>
    </source>
</reference>
<name>A0ABZ3ECF6_9STAP</name>
<evidence type="ECO:0000256" key="1">
    <source>
        <dbReference type="SAM" id="MobiDB-lite"/>
    </source>
</evidence>
<protein>
    <submittedName>
        <fullName evidence="3">Sugar ABC transporter permease</fullName>
    </submittedName>
</protein>
<keyword evidence="2" id="KW-0472">Membrane</keyword>
<feature type="transmembrane region" description="Helical" evidence="2">
    <location>
        <begin position="62"/>
        <end position="80"/>
    </location>
</feature>
<feature type="region of interest" description="Disordered" evidence="1">
    <location>
        <begin position="266"/>
        <end position="291"/>
    </location>
</feature>
<feature type="transmembrane region" description="Helical" evidence="2">
    <location>
        <begin position="136"/>
        <end position="160"/>
    </location>
</feature>
<feature type="transmembrane region" description="Helical" evidence="2">
    <location>
        <begin position="27"/>
        <end position="50"/>
    </location>
</feature>
<organism evidence="3 4">
    <name type="scientific">Staphylococcus hsinchuensis</name>
    <dbReference type="NCBI Taxonomy" id="3051183"/>
    <lineage>
        <taxon>Bacteria</taxon>
        <taxon>Bacillati</taxon>
        <taxon>Bacillota</taxon>
        <taxon>Bacilli</taxon>
        <taxon>Bacillales</taxon>
        <taxon>Staphylococcaceae</taxon>
        <taxon>Staphylococcus</taxon>
    </lineage>
</organism>
<evidence type="ECO:0000313" key="3">
    <source>
        <dbReference type="EMBL" id="XAF70455.1"/>
    </source>
</evidence>
<feature type="transmembrane region" description="Helical" evidence="2">
    <location>
        <begin position="226"/>
        <end position="246"/>
    </location>
</feature>